<dbReference type="InterPro" id="IPR034660">
    <property type="entry name" value="DinB/YfiT-like"/>
</dbReference>
<evidence type="ECO:0000313" key="5">
    <source>
        <dbReference type="Proteomes" id="UP000274271"/>
    </source>
</evidence>
<dbReference type="Pfam" id="PF05163">
    <property type="entry name" value="DinB"/>
    <property type="match status" value="1"/>
</dbReference>
<keyword evidence="5" id="KW-1185">Reference proteome</keyword>
<feature type="binding site" evidence="3">
    <location>
        <position position="130"/>
    </location>
    <ligand>
        <name>a divalent metal cation</name>
        <dbReference type="ChEBI" id="CHEBI:60240"/>
    </ligand>
</feature>
<evidence type="ECO:0000256" key="1">
    <source>
        <dbReference type="ARBA" id="ARBA00008635"/>
    </source>
</evidence>
<dbReference type="AlphaFoldDB" id="A0A3P1CE52"/>
<dbReference type="InterPro" id="IPR007837">
    <property type="entry name" value="DinB"/>
</dbReference>
<accession>A0A3P1CE52</accession>
<dbReference type="Gene3D" id="1.20.120.450">
    <property type="entry name" value="dinb family like domain"/>
    <property type="match status" value="1"/>
</dbReference>
<gene>
    <name evidence="4" type="ORF">EHT87_24390</name>
</gene>
<organism evidence="4 5">
    <name type="scientific">Larkinella knui</name>
    <dbReference type="NCBI Taxonomy" id="2025310"/>
    <lineage>
        <taxon>Bacteria</taxon>
        <taxon>Pseudomonadati</taxon>
        <taxon>Bacteroidota</taxon>
        <taxon>Cytophagia</taxon>
        <taxon>Cytophagales</taxon>
        <taxon>Spirosomataceae</taxon>
        <taxon>Larkinella</taxon>
    </lineage>
</organism>
<reference evidence="4 5" key="1">
    <citation type="submission" date="2018-11" db="EMBL/GenBank/DDBJ databases">
        <authorList>
            <person name="Zhou Z."/>
            <person name="Wang G."/>
        </authorList>
    </citation>
    <scope>NUCLEOTIDE SEQUENCE [LARGE SCALE GENOMIC DNA]</scope>
    <source>
        <strain evidence="4 5">KCTC42998</strain>
    </source>
</reference>
<feature type="binding site" evidence="3">
    <location>
        <position position="134"/>
    </location>
    <ligand>
        <name>a divalent metal cation</name>
        <dbReference type="ChEBI" id="CHEBI:60240"/>
    </ligand>
</feature>
<evidence type="ECO:0000256" key="2">
    <source>
        <dbReference type="ARBA" id="ARBA00022723"/>
    </source>
</evidence>
<evidence type="ECO:0000313" key="4">
    <source>
        <dbReference type="EMBL" id="RRB11611.1"/>
    </source>
</evidence>
<comment type="caution">
    <text evidence="4">The sequence shown here is derived from an EMBL/GenBank/DDBJ whole genome shotgun (WGS) entry which is preliminary data.</text>
</comment>
<dbReference type="RefSeq" id="WP_124909279.1">
    <property type="nucleotide sequence ID" value="NZ_RQJP01000005.1"/>
</dbReference>
<sequence length="148" mass="16744">MQTDLIRQLWKTHQQALAGPLSKLSDDNRRNRLTPETASAGFIALHIAETMLTFSRPLFGTKIDFQPQTLRAEDEGKEIGIPYIRSLLGQAQEAVTTAIGETSEVQWNEVVHLPWGEVTRFQGLVFMMHHNSYHIGQLMQAMKKGKTN</sequence>
<name>A0A3P1CE52_9BACT</name>
<feature type="binding site" evidence="3">
    <location>
        <position position="46"/>
    </location>
    <ligand>
        <name>a divalent metal cation</name>
        <dbReference type="ChEBI" id="CHEBI:60240"/>
    </ligand>
</feature>
<comment type="similarity">
    <text evidence="1">Belongs to the DinB family.</text>
</comment>
<dbReference type="GO" id="GO:0046872">
    <property type="term" value="F:metal ion binding"/>
    <property type="evidence" value="ECO:0007669"/>
    <property type="project" value="UniProtKB-KW"/>
</dbReference>
<keyword evidence="2 3" id="KW-0479">Metal-binding</keyword>
<dbReference type="Proteomes" id="UP000274271">
    <property type="component" value="Unassembled WGS sequence"/>
</dbReference>
<dbReference type="EMBL" id="RQJP01000005">
    <property type="protein sequence ID" value="RRB11611.1"/>
    <property type="molecule type" value="Genomic_DNA"/>
</dbReference>
<protein>
    <submittedName>
        <fullName evidence="4">DinB family protein</fullName>
    </submittedName>
</protein>
<dbReference type="SUPFAM" id="SSF109854">
    <property type="entry name" value="DinB/YfiT-like putative metalloenzymes"/>
    <property type="match status" value="1"/>
</dbReference>
<dbReference type="OrthoDB" id="824606at2"/>
<evidence type="ECO:0000256" key="3">
    <source>
        <dbReference type="PIRSR" id="PIRSR607837-1"/>
    </source>
</evidence>
<proteinExistence type="inferred from homology"/>